<evidence type="ECO:0000313" key="5">
    <source>
        <dbReference type="Proteomes" id="UP001161406"/>
    </source>
</evidence>
<keyword evidence="1" id="KW-1133">Transmembrane helix</keyword>
<comment type="caution">
    <text evidence="4">The sequence shown here is derived from an EMBL/GenBank/DDBJ whole genome shotgun (WGS) entry which is preliminary data.</text>
</comment>
<gene>
    <name evidence="4" type="ORF">GCM10007913_08450</name>
</gene>
<dbReference type="PROSITE" id="PS51257">
    <property type="entry name" value="PROKAR_LIPOPROTEIN"/>
    <property type="match status" value="1"/>
</dbReference>
<organism evidence="4 5">
    <name type="scientific">Devosia yakushimensis</name>
    <dbReference type="NCBI Taxonomy" id="470028"/>
    <lineage>
        <taxon>Bacteria</taxon>
        <taxon>Pseudomonadati</taxon>
        <taxon>Pseudomonadota</taxon>
        <taxon>Alphaproteobacteria</taxon>
        <taxon>Hyphomicrobiales</taxon>
        <taxon>Devosiaceae</taxon>
        <taxon>Devosia</taxon>
    </lineage>
</organism>
<reference evidence="4" key="1">
    <citation type="journal article" date="2014" name="Int. J. Syst. Evol. Microbiol.">
        <title>Complete genome of a new Firmicutes species belonging to the dominant human colonic microbiota ('Ruminococcus bicirculans') reveals two chromosomes and a selective capacity to utilize plant glucans.</title>
        <authorList>
            <consortium name="NISC Comparative Sequencing Program"/>
            <person name="Wegmann U."/>
            <person name="Louis P."/>
            <person name="Goesmann A."/>
            <person name="Henrissat B."/>
            <person name="Duncan S.H."/>
            <person name="Flint H.J."/>
        </authorList>
    </citation>
    <scope>NUCLEOTIDE SEQUENCE</scope>
    <source>
        <strain evidence="4">NBRC 103855</strain>
    </source>
</reference>
<dbReference type="Pfam" id="PF13488">
    <property type="entry name" value="Gly-zipper_Omp"/>
    <property type="match status" value="1"/>
</dbReference>
<keyword evidence="1" id="KW-0472">Membrane</keyword>
<evidence type="ECO:0000256" key="1">
    <source>
        <dbReference type="SAM" id="Phobius"/>
    </source>
</evidence>
<dbReference type="RefSeq" id="WP_284388226.1">
    <property type="nucleotide sequence ID" value="NZ_BSNG01000001.1"/>
</dbReference>
<feature type="domain" description="Glycine zipper" evidence="3">
    <location>
        <begin position="23"/>
        <end position="65"/>
    </location>
</feature>
<evidence type="ECO:0000313" key="4">
    <source>
        <dbReference type="EMBL" id="GLQ08913.1"/>
    </source>
</evidence>
<reference evidence="4" key="2">
    <citation type="submission" date="2023-01" db="EMBL/GenBank/DDBJ databases">
        <title>Draft genome sequence of Devosia yakushimensis strain NBRC 103855.</title>
        <authorList>
            <person name="Sun Q."/>
            <person name="Mori K."/>
        </authorList>
    </citation>
    <scope>NUCLEOTIDE SEQUENCE</scope>
    <source>
        <strain evidence="4">NBRC 103855</strain>
    </source>
</reference>
<name>A0ABQ5UCI3_9HYPH</name>
<evidence type="ECO:0000259" key="3">
    <source>
        <dbReference type="Pfam" id="PF13488"/>
    </source>
</evidence>
<dbReference type="Proteomes" id="UP001161406">
    <property type="component" value="Unassembled WGS sequence"/>
</dbReference>
<dbReference type="EMBL" id="BSNG01000001">
    <property type="protein sequence ID" value="GLQ08913.1"/>
    <property type="molecule type" value="Genomic_DNA"/>
</dbReference>
<dbReference type="InterPro" id="IPR039567">
    <property type="entry name" value="Gly-zipper"/>
</dbReference>
<feature type="chain" id="PRO_5045476234" description="Glycine zipper domain-containing protein" evidence="2">
    <location>
        <begin position="25"/>
        <end position="90"/>
    </location>
</feature>
<accession>A0ABQ5UCI3</accession>
<keyword evidence="1" id="KW-0812">Transmembrane</keyword>
<protein>
    <recommendedName>
        <fullName evidence="3">Glycine zipper domain-containing protein</fullName>
    </recommendedName>
</protein>
<proteinExistence type="predicted"/>
<evidence type="ECO:0000256" key="2">
    <source>
        <dbReference type="SAM" id="SignalP"/>
    </source>
</evidence>
<keyword evidence="2" id="KW-0732">Signal</keyword>
<feature type="signal peptide" evidence="2">
    <location>
        <begin position="1"/>
        <end position="24"/>
    </location>
</feature>
<keyword evidence="5" id="KW-1185">Reference proteome</keyword>
<sequence>MHKFLIIAAAALSLAACTPTQQGAAVGAGAGAIVGAATTGSVLGTVVGAGVGGVVGAAAGNMIGRVEGSGNRCVYERPNGTRYVDTCPRG</sequence>
<feature type="transmembrane region" description="Helical" evidence="1">
    <location>
        <begin position="42"/>
        <end position="63"/>
    </location>
</feature>